<protein>
    <recommendedName>
        <fullName evidence="4">Transcriptional regulator</fullName>
    </recommendedName>
</protein>
<name>A0ABW1M8D9_9ACTN</name>
<evidence type="ECO:0000313" key="3">
    <source>
        <dbReference type="Proteomes" id="UP001596242"/>
    </source>
</evidence>
<comment type="caution">
    <text evidence="2">The sequence shown here is derived from an EMBL/GenBank/DDBJ whole genome shotgun (WGS) entry which is preliminary data.</text>
</comment>
<evidence type="ECO:0008006" key="4">
    <source>
        <dbReference type="Google" id="ProtNLM"/>
    </source>
</evidence>
<reference evidence="3" key="1">
    <citation type="journal article" date="2019" name="Int. J. Syst. Evol. Microbiol.">
        <title>The Global Catalogue of Microorganisms (GCM) 10K type strain sequencing project: providing services to taxonomists for standard genome sequencing and annotation.</title>
        <authorList>
            <consortium name="The Broad Institute Genomics Platform"/>
            <consortium name="The Broad Institute Genome Sequencing Center for Infectious Disease"/>
            <person name="Wu L."/>
            <person name="Ma J."/>
        </authorList>
    </citation>
    <scope>NUCLEOTIDE SEQUENCE [LARGE SCALE GENOMIC DNA]</scope>
    <source>
        <strain evidence="3">JCM 12763</strain>
    </source>
</reference>
<evidence type="ECO:0000313" key="2">
    <source>
        <dbReference type="EMBL" id="MFC6059968.1"/>
    </source>
</evidence>
<sequence>MLREAHQMLPTLSSRRAVLLALHRPVTAPAALDAAAKMAGPGRWPGDRIATTGRAPQ</sequence>
<keyword evidence="3" id="KW-1185">Reference proteome</keyword>
<gene>
    <name evidence="2" type="ORF">ACFP50_32610</name>
</gene>
<feature type="region of interest" description="Disordered" evidence="1">
    <location>
        <begin position="34"/>
        <end position="57"/>
    </location>
</feature>
<dbReference type="Proteomes" id="UP001596242">
    <property type="component" value="Unassembled WGS sequence"/>
</dbReference>
<evidence type="ECO:0000256" key="1">
    <source>
        <dbReference type="SAM" id="MobiDB-lite"/>
    </source>
</evidence>
<organism evidence="2 3">
    <name type="scientific">Streptomyces pratens</name>
    <dbReference type="NCBI Taxonomy" id="887456"/>
    <lineage>
        <taxon>Bacteria</taxon>
        <taxon>Bacillati</taxon>
        <taxon>Actinomycetota</taxon>
        <taxon>Actinomycetes</taxon>
        <taxon>Kitasatosporales</taxon>
        <taxon>Streptomycetaceae</taxon>
        <taxon>Streptomyces</taxon>
    </lineage>
</organism>
<proteinExistence type="predicted"/>
<accession>A0ABW1M8D9</accession>
<dbReference type="EMBL" id="JBHSPT010000104">
    <property type="protein sequence ID" value="MFC6059968.1"/>
    <property type="molecule type" value="Genomic_DNA"/>
</dbReference>